<dbReference type="Pfam" id="PF00686">
    <property type="entry name" value="CBM_20"/>
    <property type="match status" value="1"/>
</dbReference>
<gene>
    <name evidence="3" type="ORF">HXX76_006147</name>
</gene>
<dbReference type="Proteomes" id="UP000650467">
    <property type="component" value="Unassembled WGS sequence"/>
</dbReference>
<feature type="region of interest" description="Disordered" evidence="1">
    <location>
        <begin position="135"/>
        <end position="158"/>
    </location>
</feature>
<dbReference type="AlphaFoldDB" id="A0A835T2A6"/>
<protein>
    <recommendedName>
        <fullName evidence="2">CBM20 domain-containing protein</fullName>
    </recommendedName>
</protein>
<feature type="region of interest" description="Disordered" evidence="1">
    <location>
        <begin position="348"/>
        <end position="394"/>
    </location>
</feature>
<feature type="compositionally biased region" description="Low complexity" evidence="1">
    <location>
        <begin position="201"/>
        <end position="215"/>
    </location>
</feature>
<comment type="caution">
    <text evidence="3">The sequence shown here is derived from an EMBL/GenBank/DDBJ whole genome shotgun (WGS) entry which is preliminary data.</text>
</comment>
<dbReference type="InterPro" id="IPR013783">
    <property type="entry name" value="Ig-like_fold"/>
</dbReference>
<dbReference type="SUPFAM" id="SSF49452">
    <property type="entry name" value="Starch-binding domain-like"/>
    <property type="match status" value="1"/>
</dbReference>
<evidence type="ECO:0000313" key="4">
    <source>
        <dbReference type="Proteomes" id="UP000650467"/>
    </source>
</evidence>
<organism evidence="3 4">
    <name type="scientific">Chlamydomonas incerta</name>
    <dbReference type="NCBI Taxonomy" id="51695"/>
    <lineage>
        <taxon>Eukaryota</taxon>
        <taxon>Viridiplantae</taxon>
        <taxon>Chlorophyta</taxon>
        <taxon>core chlorophytes</taxon>
        <taxon>Chlorophyceae</taxon>
        <taxon>CS clade</taxon>
        <taxon>Chlamydomonadales</taxon>
        <taxon>Chlamydomonadaceae</taxon>
        <taxon>Chlamydomonas</taxon>
    </lineage>
</organism>
<dbReference type="OrthoDB" id="529758at2759"/>
<accession>A0A835T2A6</accession>
<reference evidence="3" key="1">
    <citation type="journal article" date="2020" name="bioRxiv">
        <title>Comparative genomics of Chlamydomonas.</title>
        <authorList>
            <person name="Craig R.J."/>
            <person name="Hasan A.R."/>
            <person name="Ness R.W."/>
            <person name="Keightley P.D."/>
        </authorList>
    </citation>
    <scope>NUCLEOTIDE SEQUENCE</scope>
    <source>
        <strain evidence="3">SAG 7.73</strain>
    </source>
</reference>
<dbReference type="InterPro" id="IPR013784">
    <property type="entry name" value="Carb-bd-like_fold"/>
</dbReference>
<sequence>MKWTSGDQWTCTVALPAGSSLECKYIVVDERTGREVRWQEGGNMLIAVPANVQGLPVEQYETRISWCKQYSSFKAHPLTSVAAAAAGVTAAAAAAAAKSAAPVMAWAVAKGASAVAAAALGSSSTATAVAIAAPPAAPQQPAKQHQPQQQAGAPSGALGALPTVSASAAPNGLAATIAQAAVDAVLSASLSAVATPPPGLGADAKGADASSGGASRFQLTPASEDEPLTLTLLPRSTSPPLKLSLSSSYSQLMEMTGSGSGSSSPSSGSPGTSRSSSSTNLAGMAASGSGSGSGSPAASSPAAPAAAAPAPAATAPAATAPAATAASASAASQIRSHPIEVRCSPWSEPLSQQQLQQRRASSAASSSSSTATTSSSSSSATPQPKLAQKQKQPVAALPAVSTASIAAFGAEYDMYASLYDTPYMHTAFDLDAYAMYDTPSVPEPASAASSVTARARSPLRAASPAAAAASSSTSIFGAPAGGVSGARSDPLESAVQAARSSSPPKAAAAAAPAAAAPQAAAAALPAYNSIFSDAPSPKQPAAAPTASAATAAAAASTDGAAAASYRSISRSGKAVSEWAGRTIFTLSSASASASILDAADSDSDDDEDDVAEVEARVAHALDAPVTAADMAALLRTMGTALGHSVRMRHSGVEPAAADLLELDRQIALQCSKLYRQRDNLLVGFVRHETARRQLAPAPAATGGGGGSSSGVRPGGGGVTPM</sequence>
<feature type="domain" description="CBM20" evidence="2">
    <location>
        <begin position="1"/>
        <end position="68"/>
    </location>
</feature>
<dbReference type="Gene3D" id="2.60.40.10">
    <property type="entry name" value="Immunoglobulins"/>
    <property type="match status" value="1"/>
</dbReference>
<dbReference type="EMBL" id="JAEHOC010000011">
    <property type="protein sequence ID" value="KAG2437498.1"/>
    <property type="molecule type" value="Genomic_DNA"/>
</dbReference>
<feature type="compositionally biased region" description="Gly residues" evidence="1">
    <location>
        <begin position="701"/>
        <end position="721"/>
    </location>
</feature>
<evidence type="ECO:0000259" key="2">
    <source>
        <dbReference type="PROSITE" id="PS51166"/>
    </source>
</evidence>
<feature type="compositionally biased region" description="Low complexity" evidence="1">
    <location>
        <begin position="294"/>
        <end position="304"/>
    </location>
</feature>
<feature type="compositionally biased region" description="Low complexity" evidence="1">
    <location>
        <begin position="360"/>
        <end position="394"/>
    </location>
</feature>
<feature type="region of interest" description="Disordered" evidence="1">
    <location>
        <begin position="695"/>
        <end position="721"/>
    </location>
</feature>
<proteinExistence type="predicted"/>
<evidence type="ECO:0000256" key="1">
    <source>
        <dbReference type="SAM" id="MobiDB-lite"/>
    </source>
</evidence>
<feature type="compositionally biased region" description="Low complexity" evidence="1">
    <location>
        <begin position="228"/>
        <end position="250"/>
    </location>
</feature>
<feature type="compositionally biased region" description="Polar residues" evidence="1">
    <location>
        <begin position="349"/>
        <end position="359"/>
    </location>
</feature>
<dbReference type="GO" id="GO:2001070">
    <property type="term" value="F:starch binding"/>
    <property type="evidence" value="ECO:0007669"/>
    <property type="project" value="InterPro"/>
</dbReference>
<name>A0A835T2A6_CHLIN</name>
<feature type="compositionally biased region" description="Low complexity" evidence="1">
    <location>
        <begin position="261"/>
        <end position="279"/>
    </location>
</feature>
<dbReference type="PROSITE" id="PS51166">
    <property type="entry name" value="CBM20"/>
    <property type="match status" value="1"/>
</dbReference>
<dbReference type="InterPro" id="IPR002044">
    <property type="entry name" value="CBM20"/>
</dbReference>
<keyword evidence="4" id="KW-1185">Reference proteome</keyword>
<feature type="region of interest" description="Disordered" evidence="1">
    <location>
        <begin position="201"/>
        <end position="304"/>
    </location>
</feature>
<evidence type="ECO:0000313" key="3">
    <source>
        <dbReference type="EMBL" id="KAG2437498.1"/>
    </source>
</evidence>